<keyword evidence="3" id="KW-1185">Reference proteome</keyword>
<evidence type="ECO:0000313" key="2">
    <source>
        <dbReference type="EMBL" id="KZR96537.1"/>
    </source>
</evidence>
<name>A0A164E8E7_9CRUS</name>
<feature type="non-terminal residue" evidence="2">
    <location>
        <position position="1"/>
    </location>
</feature>
<dbReference type="EMBL" id="LRGB01024591">
    <property type="protein sequence ID" value="KZR96537.1"/>
    <property type="molecule type" value="Genomic_DNA"/>
</dbReference>
<sequence length="122" mass="14303">QIREQPNETTTTEITKSKDNEEKDIDKIERQHNTTRDKSEFQDKNSNDQFKASRQQKENTAHEIVVDDFRPLIDANTSNGLPKSTEELSDLIKYELGKMHEQYKISIETEHDNKLAKEIRDV</sequence>
<evidence type="ECO:0000313" key="3">
    <source>
        <dbReference type="Proteomes" id="UP000076858"/>
    </source>
</evidence>
<organism evidence="2 3">
    <name type="scientific">Daphnia magna</name>
    <dbReference type="NCBI Taxonomy" id="35525"/>
    <lineage>
        <taxon>Eukaryota</taxon>
        <taxon>Metazoa</taxon>
        <taxon>Ecdysozoa</taxon>
        <taxon>Arthropoda</taxon>
        <taxon>Crustacea</taxon>
        <taxon>Branchiopoda</taxon>
        <taxon>Diplostraca</taxon>
        <taxon>Cladocera</taxon>
        <taxon>Anomopoda</taxon>
        <taxon>Daphniidae</taxon>
        <taxon>Daphnia</taxon>
    </lineage>
</organism>
<protein>
    <submittedName>
        <fullName evidence="2">Uncharacterized protein</fullName>
    </submittedName>
</protein>
<comment type="caution">
    <text evidence="2">The sequence shown here is derived from an EMBL/GenBank/DDBJ whole genome shotgun (WGS) entry which is preliminary data.</text>
</comment>
<proteinExistence type="predicted"/>
<reference evidence="2 3" key="1">
    <citation type="submission" date="2016-03" db="EMBL/GenBank/DDBJ databases">
        <title>EvidentialGene: Evidence-directed Construction of Genes on Genomes.</title>
        <authorList>
            <person name="Gilbert D.G."/>
            <person name="Choi J.-H."/>
            <person name="Mockaitis K."/>
            <person name="Colbourne J."/>
            <person name="Pfrender M."/>
        </authorList>
    </citation>
    <scope>NUCLEOTIDE SEQUENCE [LARGE SCALE GENOMIC DNA]</scope>
    <source>
        <strain evidence="2 3">Xinb3</strain>
        <tissue evidence="2">Complete organism</tissue>
    </source>
</reference>
<dbReference type="Proteomes" id="UP000076858">
    <property type="component" value="Unassembled WGS sequence"/>
</dbReference>
<evidence type="ECO:0000256" key="1">
    <source>
        <dbReference type="SAM" id="MobiDB-lite"/>
    </source>
</evidence>
<dbReference type="OrthoDB" id="6364599at2759"/>
<feature type="region of interest" description="Disordered" evidence="1">
    <location>
        <begin position="1"/>
        <end position="61"/>
    </location>
</feature>
<feature type="non-terminal residue" evidence="2">
    <location>
        <position position="122"/>
    </location>
</feature>
<dbReference type="AlphaFoldDB" id="A0A164E8E7"/>
<gene>
    <name evidence="2" type="ORF">APZ42_009069</name>
</gene>
<feature type="compositionally biased region" description="Basic and acidic residues" evidence="1">
    <location>
        <begin position="15"/>
        <end position="46"/>
    </location>
</feature>
<accession>A0A164E8E7</accession>